<evidence type="ECO:0000259" key="6">
    <source>
        <dbReference type="PROSITE" id="PS50801"/>
    </source>
</evidence>
<sequence>VGNLHKGLNPISIEYLNFDAEYLPYTLKAGIITGIIALAEGIAIGRSFAIMNNEQVDGNKEMIAFGFMNIVGSCFSCYLTTGPFSKTAVNYNSGCKTAASNLVMAIGMMLTLLFLAPLFSYTPLVALSAIIMSAMLGLIKYEEAYHLFKVDKFDFCICLAAFFGVAFITMDMGLMISVALALLRALLYVARPAACKLGKLPDSTLYRDTEQYAEASGHPGILAIQLGSPIYYANGNYIRERILRWIRNDEGNGKAVKHVLLDLTGVTSIDTTGIETLAEVLRILEVKHIKMKIVNPRLDVLEKMMKSKFVDKIGKESIFLCMEDAVEASYDFSVTTEKQGFEEQRSGVA</sequence>
<name>A0A8T2YJF8_POPDE</name>
<dbReference type="Gene3D" id="3.30.750.24">
    <property type="entry name" value="STAS domain"/>
    <property type="match status" value="1"/>
</dbReference>
<feature type="transmembrane region" description="Helical" evidence="5">
    <location>
        <begin position="101"/>
        <end position="119"/>
    </location>
</feature>
<dbReference type="InterPro" id="IPR036513">
    <property type="entry name" value="STAS_dom_sf"/>
</dbReference>
<dbReference type="EMBL" id="JACEGQ020000006">
    <property type="protein sequence ID" value="KAH8505285.1"/>
    <property type="molecule type" value="Genomic_DNA"/>
</dbReference>
<feature type="transmembrane region" description="Helical" evidence="5">
    <location>
        <begin position="62"/>
        <end position="81"/>
    </location>
</feature>
<dbReference type="SUPFAM" id="SSF52091">
    <property type="entry name" value="SpoIIaa-like"/>
    <property type="match status" value="1"/>
</dbReference>
<reference evidence="7" key="1">
    <citation type="journal article" date="2021" name="J. Hered.">
        <title>Genome Assembly of Salicaceae Populus deltoides (Eastern Cottonwood) I-69 Based on Nanopore Sequencing and Hi-C Technologies.</title>
        <authorList>
            <person name="Bai S."/>
            <person name="Wu H."/>
            <person name="Zhang J."/>
            <person name="Pan Z."/>
            <person name="Zhao W."/>
            <person name="Li Z."/>
            <person name="Tong C."/>
        </authorList>
    </citation>
    <scope>NUCLEOTIDE SEQUENCE</scope>
    <source>
        <tissue evidence="7">Leaf</tissue>
    </source>
</reference>
<comment type="caution">
    <text evidence="7">The sequence shown here is derived from an EMBL/GenBank/DDBJ whole genome shotgun (WGS) entry which is preliminary data.</text>
</comment>
<dbReference type="Pfam" id="PF00916">
    <property type="entry name" value="Sulfate_transp"/>
    <property type="match status" value="1"/>
</dbReference>
<evidence type="ECO:0000256" key="3">
    <source>
        <dbReference type="ARBA" id="ARBA00022989"/>
    </source>
</evidence>
<dbReference type="InterPro" id="IPR011547">
    <property type="entry name" value="SLC26A/SulP_dom"/>
</dbReference>
<proteinExistence type="predicted"/>
<dbReference type="PANTHER" id="PTHR11814">
    <property type="entry name" value="SULFATE TRANSPORTER"/>
    <property type="match status" value="1"/>
</dbReference>
<dbReference type="GO" id="GO:0016020">
    <property type="term" value="C:membrane"/>
    <property type="evidence" value="ECO:0007669"/>
    <property type="project" value="UniProtKB-SubCell"/>
</dbReference>
<dbReference type="Pfam" id="PF01740">
    <property type="entry name" value="STAS"/>
    <property type="match status" value="1"/>
</dbReference>
<feature type="transmembrane region" description="Helical" evidence="5">
    <location>
        <begin position="161"/>
        <end position="183"/>
    </location>
</feature>
<dbReference type="AlphaFoldDB" id="A0A8T2YJF8"/>
<feature type="domain" description="STAS" evidence="6">
    <location>
        <begin position="211"/>
        <end position="329"/>
    </location>
</feature>
<evidence type="ECO:0000256" key="2">
    <source>
        <dbReference type="ARBA" id="ARBA00022692"/>
    </source>
</evidence>
<comment type="subcellular location">
    <subcellularLocation>
        <location evidence="1">Membrane</location>
        <topology evidence="1">Multi-pass membrane protein</topology>
    </subcellularLocation>
</comment>
<dbReference type="PROSITE" id="PS50801">
    <property type="entry name" value="STAS"/>
    <property type="match status" value="1"/>
</dbReference>
<feature type="transmembrane region" description="Helical" evidence="5">
    <location>
        <begin position="29"/>
        <end position="50"/>
    </location>
</feature>
<gene>
    <name evidence="7" type="ORF">H0E87_012508</name>
</gene>
<evidence type="ECO:0000256" key="5">
    <source>
        <dbReference type="SAM" id="Phobius"/>
    </source>
</evidence>
<evidence type="ECO:0000313" key="8">
    <source>
        <dbReference type="Proteomes" id="UP000807159"/>
    </source>
</evidence>
<keyword evidence="2 5" id="KW-0812">Transmembrane</keyword>
<keyword evidence="3 5" id="KW-1133">Transmembrane helix</keyword>
<keyword evidence="4 5" id="KW-0472">Membrane</keyword>
<dbReference type="Proteomes" id="UP000807159">
    <property type="component" value="Chromosome 6"/>
</dbReference>
<keyword evidence="8" id="KW-1185">Reference proteome</keyword>
<dbReference type="InterPro" id="IPR001902">
    <property type="entry name" value="SLC26A/SulP_fam"/>
</dbReference>
<organism evidence="7 8">
    <name type="scientific">Populus deltoides</name>
    <name type="common">Eastern poplar</name>
    <name type="synonym">Eastern cottonwood</name>
    <dbReference type="NCBI Taxonomy" id="3696"/>
    <lineage>
        <taxon>Eukaryota</taxon>
        <taxon>Viridiplantae</taxon>
        <taxon>Streptophyta</taxon>
        <taxon>Embryophyta</taxon>
        <taxon>Tracheophyta</taxon>
        <taxon>Spermatophyta</taxon>
        <taxon>Magnoliopsida</taxon>
        <taxon>eudicotyledons</taxon>
        <taxon>Gunneridae</taxon>
        <taxon>Pentapetalae</taxon>
        <taxon>rosids</taxon>
        <taxon>fabids</taxon>
        <taxon>Malpighiales</taxon>
        <taxon>Salicaceae</taxon>
        <taxon>Saliceae</taxon>
        <taxon>Populus</taxon>
    </lineage>
</organism>
<evidence type="ECO:0000256" key="1">
    <source>
        <dbReference type="ARBA" id="ARBA00004141"/>
    </source>
</evidence>
<dbReference type="CDD" id="cd07042">
    <property type="entry name" value="STAS_SulP_like_sulfate_transporter"/>
    <property type="match status" value="1"/>
</dbReference>
<dbReference type="InterPro" id="IPR002645">
    <property type="entry name" value="STAS_dom"/>
</dbReference>
<dbReference type="GO" id="GO:0055085">
    <property type="term" value="P:transmembrane transport"/>
    <property type="evidence" value="ECO:0007669"/>
    <property type="project" value="InterPro"/>
</dbReference>
<accession>A0A8T2YJF8</accession>
<protein>
    <recommendedName>
        <fullName evidence="6">STAS domain-containing protein</fullName>
    </recommendedName>
</protein>
<evidence type="ECO:0000313" key="7">
    <source>
        <dbReference type="EMBL" id="KAH8505285.1"/>
    </source>
</evidence>
<evidence type="ECO:0000256" key="4">
    <source>
        <dbReference type="ARBA" id="ARBA00023136"/>
    </source>
</evidence>
<feature type="non-terminal residue" evidence="7">
    <location>
        <position position="1"/>
    </location>
</feature>